<comment type="caution">
    <text evidence="2">The sequence shown here is derived from an EMBL/GenBank/DDBJ whole genome shotgun (WGS) entry which is preliminary data.</text>
</comment>
<sequence>MKKGTLNFLGRKNQSLFDTNIKIKDMDNVELVLKPTAIPESGTASVRARPTVKHHAFTSESFQGFAVPTPKVPLLPSINGQKTNSSVGGDHLSNGSVISLPDLGEEGLFVPPPPAMAPPPPPGTFIPPPDFMGDMNSLNVATLPSLSMPNPKPISPGPFVEGEDLTFIKPPPMAPPKPPPKPPSSSSSGSLSSVPISTPAKVPERPTFSPPLPPSERQQKNPPPKPIRLSSISNFDSPPATPAPPPPVQTATLSSFNPQNAAKLYYVPQTSILSGYEEHEKRRTQVLLLEDTVSVDSLPVLVQVDRKAPKVVTPYKPAHKVVEDLKENLQITQPPRSPPPEPKMEAKKETVSVQPKEDQPLRTPQQTSSQPLKLNGTRVKSEPIRERYVASPSQNRRFSPILDNKLRNLRSGETNNTRDGRAASPLALLLAAKERDKYKSSQPLSRENSDMMIERPSASINPSDTRPNSFIVTPRSSSPSSLSSLERIQESLMSVNPVVDTQTIQDPVRTSSPALVKDLMPSASSALSRRAEPPTTTHMQSHSNVQHTQPEDLNMSFLAPPPEFDDFDGFDDSDDVMESPPFAPPPDPPMKKAPTDDWIPLPPSHIPPPPPKLKPPAAPRLPPLDFDFKPKLKPMMKPKLAPAPLPSTISPSQATLLSILQKKMLEMDHKMSPANEAESTSDDWGTPVPDEDNNVPVVRRAAPQSKNYPEVSKAATLNMQELESKMVKKYQETSSVKVPTSNGTESKHKYGMTFTVRPGTKQPISLVSKGEPLSLHTSFAEVLIRGLLRVTVDPNGSLPAPATEAGGTEQQSTICEERQQGKQ</sequence>
<accession>A0A4Z2J7N1</accession>
<reference evidence="2 3" key="1">
    <citation type="submission" date="2019-03" db="EMBL/GenBank/DDBJ databases">
        <title>First draft genome of Liparis tanakae, snailfish: a comprehensive survey of snailfish specific genes.</title>
        <authorList>
            <person name="Kim W."/>
            <person name="Song I."/>
            <person name="Jeong J.-H."/>
            <person name="Kim D."/>
            <person name="Kim S."/>
            <person name="Ryu S."/>
            <person name="Song J.Y."/>
            <person name="Lee S.K."/>
        </authorList>
    </citation>
    <scope>NUCLEOTIDE SEQUENCE [LARGE SCALE GENOMIC DNA]</scope>
    <source>
        <tissue evidence="2">Muscle</tissue>
    </source>
</reference>
<name>A0A4Z2J7N1_9TELE</name>
<evidence type="ECO:0000256" key="1">
    <source>
        <dbReference type="SAM" id="MobiDB-lite"/>
    </source>
</evidence>
<feature type="compositionally biased region" description="Polar residues" evidence="1">
    <location>
        <begin position="534"/>
        <end position="548"/>
    </location>
</feature>
<feature type="compositionally biased region" description="Basic and acidic residues" evidence="1">
    <location>
        <begin position="379"/>
        <end position="388"/>
    </location>
</feature>
<feature type="compositionally biased region" description="Polar residues" evidence="1">
    <location>
        <begin position="458"/>
        <end position="475"/>
    </location>
</feature>
<evidence type="ECO:0000313" key="2">
    <source>
        <dbReference type="EMBL" id="TNN85623.1"/>
    </source>
</evidence>
<feature type="compositionally biased region" description="Basic and acidic residues" evidence="1">
    <location>
        <begin position="342"/>
        <end position="360"/>
    </location>
</feature>
<feature type="compositionally biased region" description="Pro residues" evidence="1">
    <location>
        <begin position="169"/>
        <end position="183"/>
    </location>
</feature>
<feature type="compositionally biased region" description="Polar residues" evidence="1">
    <location>
        <begin position="362"/>
        <end position="372"/>
    </location>
</feature>
<feature type="compositionally biased region" description="Acidic residues" evidence="1">
    <location>
        <begin position="563"/>
        <end position="577"/>
    </location>
</feature>
<dbReference type="OrthoDB" id="8948756at2759"/>
<dbReference type="PANTHER" id="PTHR35077">
    <property type="entry name" value="SIMILAR TO AI661453 PROTEIN"/>
    <property type="match status" value="1"/>
</dbReference>
<dbReference type="AlphaFoldDB" id="A0A4Z2J7N1"/>
<feature type="region of interest" description="Disordered" evidence="1">
    <location>
        <begin position="79"/>
        <end position="132"/>
    </location>
</feature>
<feature type="region of interest" description="Disordered" evidence="1">
    <location>
        <begin position="672"/>
        <end position="693"/>
    </location>
</feature>
<feature type="region of interest" description="Disordered" evidence="1">
    <location>
        <begin position="793"/>
        <end position="823"/>
    </location>
</feature>
<feature type="compositionally biased region" description="Low complexity" evidence="1">
    <location>
        <begin position="422"/>
        <end position="431"/>
    </location>
</feature>
<protein>
    <submittedName>
        <fullName evidence="2">Uncharacterized protein</fullName>
    </submittedName>
</protein>
<dbReference type="Proteomes" id="UP000314294">
    <property type="component" value="Unassembled WGS sequence"/>
</dbReference>
<feature type="compositionally biased region" description="Pro residues" evidence="1">
    <location>
        <begin position="110"/>
        <end position="130"/>
    </location>
</feature>
<feature type="region of interest" description="Disordered" evidence="1">
    <location>
        <begin position="152"/>
        <end position="255"/>
    </location>
</feature>
<keyword evidence="3" id="KW-1185">Reference proteome</keyword>
<organism evidence="2 3">
    <name type="scientific">Liparis tanakae</name>
    <name type="common">Tanaka's snailfish</name>
    <dbReference type="NCBI Taxonomy" id="230148"/>
    <lineage>
        <taxon>Eukaryota</taxon>
        <taxon>Metazoa</taxon>
        <taxon>Chordata</taxon>
        <taxon>Craniata</taxon>
        <taxon>Vertebrata</taxon>
        <taxon>Euteleostomi</taxon>
        <taxon>Actinopterygii</taxon>
        <taxon>Neopterygii</taxon>
        <taxon>Teleostei</taxon>
        <taxon>Neoteleostei</taxon>
        <taxon>Acanthomorphata</taxon>
        <taxon>Eupercaria</taxon>
        <taxon>Perciformes</taxon>
        <taxon>Cottioidei</taxon>
        <taxon>Cottales</taxon>
        <taxon>Liparidae</taxon>
        <taxon>Liparis</taxon>
    </lineage>
</organism>
<feature type="region of interest" description="Disordered" evidence="1">
    <location>
        <begin position="323"/>
        <end position="481"/>
    </location>
</feature>
<feature type="compositionally biased region" description="Low complexity" evidence="1">
    <location>
        <begin position="184"/>
        <end position="199"/>
    </location>
</feature>
<feature type="compositionally biased region" description="Pro residues" evidence="1">
    <location>
        <begin position="600"/>
        <end position="622"/>
    </location>
</feature>
<feature type="compositionally biased region" description="Pro residues" evidence="1">
    <location>
        <begin position="239"/>
        <end position="248"/>
    </location>
</feature>
<feature type="compositionally biased region" description="Polar residues" evidence="1">
    <location>
        <begin position="79"/>
        <end position="97"/>
    </location>
</feature>
<proteinExistence type="predicted"/>
<dbReference type="PANTHER" id="PTHR35077:SF2">
    <property type="entry name" value="SIMILAR TO AI661453 PROTEIN"/>
    <property type="match status" value="1"/>
</dbReference>
<feature type="region of interest" description="Disordered" evidence="1">
    <location>
        <begin position="522"/>
        <end position="650"/>
    </location>
</feature>
<evidence type="ECO:0000313" key="3">
    <source>
        <dbReference type="Proteomes" id="UP000314294"/>
    </source>
</evidence>
<dbReference type="EMBL" id="SRLO01000020">
    <property type="protein sequence ID" value="TNN85623.1"/>
    <property type="molecule type" value="Genomic_DNA"/>
</dbReference>
<gene>
    <name evidence="2" type="ORF">EYF80_004256</name>
</gene>